<dbReference type="PROSITE" id="PS00211">
    <property type="entry name" value="ABC_TRANSPORTER_1"/>
    <property type="match status" value="2"/>
</dbReference>
<feature type="compositionally biased region" description="Basic and acidic residues" evidence="3">
    <location>
        <begin position="384"/>
        <end position="400"/>
    </location>
</feature>
<keyword evidence="2" id="KW-0067">ATP-binding</keyword>
<dbReference type="PROSITE" id="PS50893">
    <property type="entry name" value="ABC_TRANSPORTER_2"/>
    <property type="match status" value="2"/>
</dbReference>
<dbReference type="SUPFAM" id="SSF52540">
    <property type="entry name" value="P-loop containing nucleoside triphosphate hydrolases"/>
    <property type="match status" value="2"/>
</dbReference>
<dbReference type="PANTHER" id="PTHR19248">
    <property type="entry name" value="ATP-BINDING TRANSPORT PROTEIN-RELATED"/>
    <property type="match status" value="1"/>
</dbReference>
<dbReference type="Gene3D" id="3.40.50.300">
    <property type="entry name" value="P-loop containing nucleotide triphosphate hydrolases"/>
    <property type="match status" value="2"/>
</dbReference>
<dbReference type="Pfam" id="PF00005">
    <property type="entry name" value="ABC_tran"/>
    <property type="match status" value="2"/>
</dbReference>
<evidence type="ECO:0000256" key="2">
    <source>
        <dbReference type="ARBA" id="ARBA00022840"/>
    </source>
</evidence>
<feature type="domain" description="ABC transporter" evidence="4">
    <location>
        <begin position="402"/>
        <end position="649"/>
    </location>
</feature>
<dbReference type="InterPro" id="IPR027417">
    <property type="entry name" value="P-loop_NTPase"/>
</dbReference>
<feature type="domain" description="ABC transporter" evidence="4">
    <location>
        <begin position="91"/>
        <end position="351"/>
    </location>
</feature>
<dbReference type="AlphaFoldDB" id="A0A7S4A9W4"/>
<dbReference type="InterPro" id="IPR017871">
    <property type="entry name" value="ABC_transporter-like_CS"/>
</dbReference>
<dbReference type="PRINTS" id="PR01868">
    <property type="entry name" value="ABCEFAMILY"/>
</dbReference>
<organism evidence="5">
    <name type="scientific">Pseudo-nitzschia australis</name>
    <dbReference type="NCBI Taxonomy" id="44445"/>
    <lineage>
        <taxon>Eukaryota</taxon>
        <taxon>Sar</taxon>
        <taxon>Stramenopiles</taxon>
        <taxon>Ochrophyta</taxon>
        <taxon>Bacillariophyta</taxon>
        <taxon>Bacillariophyceae</taxon>
        <taxon>Bacillariophycidae</taxon>
        <taxon>Bacillariales</taxon>
        <taxon>Bacillariaceae</taxon>
        <taxon>Pseudo-nitzschia</taxon>
    </lineage>
</organism>
<dbReference type="InterPro" id="IPR013283">
    <property type="entry name" value="RLI1"/>
</dbReference>
<evidence type="ECO:0000259" key="4">
    <source>
        <dbReference type="PROSITE" id="PS50893"/>
    </source>
</evidence>
<evidence type="ECO:0000313" key="5">
    <source>
        <dbReference type="EMBL" id="CAE0708485.1"/>
    </source>
</evidence>
<protein>
    <recommendedName>
        <fullName evidence="4">ABC transporter domain-containing protein</fullName>
    </recommendedName>
</protein>
<reference evidence="5" key="1">
    <citation type="submission" date="2021-01" db="EMBL/GenBank/DDBJ databases">
        <authorList>
            <person name="Corre E."/>
            <person name="Pelletier E."/>
            <person name="Niang G."/>
            <person name="Scheremetjew M."/>
            <person name="Finn R."/>
            <person name="Kale V."/>
            <person name="Holt S."/>
            <person name="Cochrane G."/>
            <person name="Meng A."/>
            <person name="Brown T."/>
            <person name="Cohen L."/>
        </authorList>
    </citation>
    <scope>NUCLEOTIDE SEQUENCE</scope>
    <source>
        <strain evidence="5">10249 10 AB</strain>
    </source>
</reference>
<keyword evidence="1" id="KW-0547">Nucleotide-binding</keyword>
<name>A0A7S4A9W4_9STRA</name>
<dbReference type="SMART" id="SM00382">
    <property type="entry name" value="AAA"/>
    <property type="match status" value="2"/>
</dbReference>
<dbReference type="GO" id="GO:0005524">
    <property type="term" value="F:ATP binding"/>
    <property type="evidence" value="ECO:0007669"/>
    <property type="project" value="UniProtKB-KW"/>
</dbReference>
<dbReference type="EMBL" id="HBIX01001624">
    <property type="protein sequence ID" value="CAE0708485.1"/>
    <property type="molecule type" value="Transcribed_RNA"/>
</dbReference>
<sequence>MVAKKVINRKKTGKNNQEEKRIVVIDQDKVKPNSEAFKYFKRHAGGCGKQGCISIIGKKVIVSEYACPVCVNRCKQAPGDAVSVVKLPSNLTVDTTHRYGPNTFKLHGLPVPRPGHVLGLLGTNGTGKSTGLKILAGRLKPNLGIYAGSSEGNAPEWSDIVAYYRGSDLQNYFKGLVNDKLTIAMKPQLEARFTRALKGKTVRHHMEIRDERKMMDRYARDLDLVHLLDRNVEDLSGGELQRFAVGCTLCRKADVYIFDEISSFLDVKQRLQVTLLIRSLVHEQETSVDEWPGEAHASSKKYVIVVEHDLAILDYMSDFIQCMYGTPGAYGVVTARSRVRNGINQFLAGYIATDNMRFRDHELTFKVTSMDFNASAGGDEDAEEEKKDDGKKKKGDDKSGGLRYPNMSHTRSRKNEKGEIVSQFILHVESGSFRDGECIVLLGENGTGKTTFMELLAGKTREQRGNEAAIGSYDADNYDGGKSKPSLAALGVSYKVQGMNPKFRKFGGTVQQFLEQEINKSLSDRLFRLLVIRALNIEEIFDLPVRSLSGGEMQRLSICVCLGTPALVYLIDEPSAALDCEQRIIAAKVMKRWVVNHLGRSIFLVEHDFVMASAMADRVIVYEGKPGIEATACSPTTLADGFNHFLKNLDVTFRKDPINCRPRINKKNSRIDKIQKQNGEYYMFDIVEGEDDGVDYDDI</sequence>
<feature type="region of interest" description="Disordered" evidence="3">
    <location>
        <begin position="374"/>
        <end position="416"/>
    </location>
</feature>
<proteinExistence type="predicted"/>
<evidence type="ECO:0000256" key="1">
    <source>
        <dbReference type="ARBA" id="ARBA00022741"/>
    </source>
</evidence>
<dbReference type="InterPro" id="IPR003439">
    <property type="entry name" value="ABC_transporter-like_ATP-bd"/>
</dbReference>
<dbReference type="InterPro" id="IPR003593">
    <property type="entry name" value="AAA+_ATPase"/>
</dbReference>
<accession>A0A7S4A9W4</accession>
<evidence type="ECO:0000256" key="3">
    <source>
        <dbReference type="SAM" id="MobiDB-lite"/>
    </source>
</evidence>
<gene>
    <name evidence="5" type="ORF">PAUS00366_LOCUS1205</name>
</gene>
<dbReference type="GO" id="GO:0016887">
    <property type="term" value="F:ATP hydrolysis activity"/>
    <property type="evidence" value="ECO:0007669"/>
    <property type="project" value="InterPro"/>
</dbReference>